<keyword evidence="3 7" id="KW-0812">Transmembrane</keyword>
<evidence type="ECO:0000256" key="1">
    <source>
        <dbReference type="ARBA" id="ARBA00004127"/>
    </source>
</evidence>
<dbReference type="Proteomes" id="UP000053989">
    <property type="component" value="Unassembled WGS sequence"/>
</dbReference>
<dbReference type="InterPro" id="IPR045891">
    <property type="entry name" value="ZIP9"/>
</dbReference>
<feature type="transmembrane region" description="Helical" evidence="7">
    <location>
        <begin position="37"/>
        <end position="58"/>
    </location>
</feature>
<name>A0A0C3E4J1_9AGAM</name>
<feature type="transmembrane region" description="Helical" evidence="7">
    <location>
        <begin position="145"/>
        <end position="163"/>
    </location>
</feature>
<evidence type="ECO:0000256" key="3">
    <source>
        <dbReference type="ARBA" id="ARBA00022692"/>
    </source>
</evidence>
<gene>
    <name evidence="8" type="ORF">SCLCIDRAFT_117492</name>
</gene>
<keyword evidence="5" id="KW-0333">Golgi apparatus</keyword>
<proteinExistence type="predicted"/>
<dbReference type="GO" id="GO:0006829">
    <property type="term" value="P:zinc ion transport"/>
    <property type="evidence" value="ECO:0007669"/>
    <property type="project" value="InterPro"/>
</dbReference>
<reference evidence="9" key="2">
    <citation type="submission" date="2015-01" db="EMBL/GenBank/DDBJ databases">
        <title>Evolutionary Origins and Diversification of the Mycorrhizal Mutualists.</title>
        <authorList>
            <consortium name="DOE Joint Genome Institute"/>
            <consortium name="Mycorrhizal Genomics Consortium"/>
            <person name="Kohler A."/>
            <person name="Kuo A."/>
            <person name="Nagy L.G."/>
            <person name="Floudas D."/>
            <person name="Copeland A."/>
            <person name="Barry K.W."/>
            <person name="Cichocki N."/>
            <person name="Veneault-Fourrey C."/>
            <person name="LaButti K."/>
            <person name="Lindquist E.A."/>
            <person name="Lipzen A."/>
            <person name="Lundell T."/>
            <person name="Morin E."/>
            <person name="Murat C."/>
            <person name="Riley R."/>
            <person name="Ohm R."/>
            <person name="Sun H."/>
            <person name="Tunlid A."/>
            <person name="Henrissat B."/>
            <person name="Grigoriev I.V."/>
            <person name="Hibbett D.S."/>
            <person name="Martin F."/>
        </authorList>
    </citation>
    <scope>NUCLEOTIDE SEQUENCE [LARGE SCALE GENOMIC DNA]</scope>
    <source>
        <strain evidence="9">Foug A</strain>
    </source>
</reference>
<sequence>MFSNGFQSIGFMTAVMGLTSYAVGLVPLSVTLSRAHLSILSVLSTGLLVGTALGVIIPEGIEETVSSDPHPDSISRKVAAPVLLGFSFMLLVEEYFSGTISPAPRDNYQVFQIDLEELEHEEDMISDRSSRMTGSHTTTDSVNRVYPLSLGLVVHALVDGYALGVAASDDRSPTLSLIVFLAIIVHKAPTALALTTSLLSKSLSIAECKRHLLMFSLATPTSAILTYLLYSLPFMNQRLSSGVPLLFSGGTFLYVATVLQNTPDYVTELPSTSGRVRRATLLVAGMFFPLLVSQLLGHSH</sequence>
<organism evidence="8 9">
    <name type="scientific">Scleroderma citrinum Foug A</name>
    <dbReference type="NCBI Taxonomy" id="1036808"/>
    <lineage>
        <taxon>Eukaryota</taxon>
        <taxon>Fungi</taxon>
        <taxon>Dikarya</taxon>
        <taxon>Basidiomycota</taxon>
        <taxon>Agaricomycotina</taxon>
        <taxon>Agaricomycetes</taxon>
        <taxon>Agaricomycetidae</taxon>
        <taxon>Boletales</taxon>
        <taxon>Sclerodermatineae</taxon>
        <taxon>Sclerodermataceae</taxon>
        <taxon>Scleroderma</taxon>
    </lineage>
</organism>
<dbReference type="GO" id="GO:0046873">
    <property type="term" value="F:metal ion transmembrane transporter activity"/>
    <property type="evidence" value="ECO:0007669"/>
    <property type="project" value="InterPro"/>
</dbReference>
<keyword evidence="9" id="KW-1185">Reference proteome</keyword>
<accession>A0A0C3E4J1</accession>
<evidence type="ECO:0008006" key="10">
    <source>
        <dbReference type="Google" id="ProtNLM"/>
    </source>
</evidence>
<comment type="subcellular location">
    <subcellularLocation>
        <location evidence="1">Endomembrane system</location>
        <topology evidence="1">Multi-pass membrane protein</topology>
    </subcellularLocation>
    <subcellularLocation>
        <location evidence="2">Golgi apparatus membrane</location>
    </subcellularLocation>
</comment>
<dbReference type="EMBL" id="KN822035">
    <property type="protein sequence ID" value="KIM63379.1"/>
    <property type="molecule type" value="Genomic_DNA"/>
</dbReference>
<evidence type="ECO:0000313" key="8">
    <source>
        <dbReference type="EMBL" id="KIM63379.1"/>
    </source>
</evidence>
<evidence type="ECO:0000256" key="4">
    <source>
        <dbReference type="ARBA" id="ARBA00022989"/>
    </source>
</evidence>
<keyword evidence="6 7" id="KW-0472">Membrane</keyword>
<feature type="transmembrane region" description="Helical" evidence="7">
    <location>
        <begin position="175"/>
        <end position="200"/>
    </location>
</feature>
<keyword evidence="4 7" id="KW-1133">Transmembrane helix</keyword>
<feature type="transmembrane region" description="Helical" evidence="7">
    <location>
        <begin position="242"/>
        <end position="259"/>
    </location>
</feature>
<evidence type="ECO:0000256" key="6">
    <source>
        <dbReference type="ARBA" id="ARBA00023136"/>
    </source>
</evidence>
<dbReference type="Pfam" id="PF02535">
    <property type="entry name" value="Zip"/>
    <property type="match status" value="1"/>
</dbReference>
<feature type="transmembrane region" description="Helical" evidence="7">
    <location>
        <begin position="6"/>
        <end position="30"/>
    </location>
</feature>
<dbReference type="AlphaFoldDB" id="A0A0C3E4J1"/>
<dbReference type="OrthoDB" id="19859at2759"/>
<dbReference type="GO" id="GO:0000139">
    <property type="term" value="C:Golgi membrane"/>
    <property type="evidence" value="ECO:0007669"/>
    <property type="project" value="UniProtKB-SubCell"/>
</dbReference>
<dbReference type="InterPro" id="IPR003689">
    <property type="entry name" value="ZIP"/>
</dbReference>
<evidence type="ECO:0000313" key="9">
    <source>
        <dbReference type="Proteomes" id="UP000053989"/>
    </source>
</evidence>
<feature type="transmembrane region" description="Helical" evidence="7">
    <location>
        <begin position="212"/>
        <end position="230"/>
    </location>
</feature>
<feature type="transmembrane region" description="Helical" evidence="7">
    <location>
        <begin position="279"/>
        <end position="297"/>
    </location>
</feature>
<protein>
    <recommendedName>
        <fullName evidence="10">Zinc/iron permease</fullName>
    </recommendedName>
</protein>
<evidence type="ECO:0000256" key="2">
    <source>
        <dbReference type="ARBA" id="ARBA00004394"/>
    </source>
</evidence>
<dbReference type="InParanoid" id="A0A0C3E4J1"/>
<dbReference type="STRING" id="1036808.A0A0C3E4J1"/>
<evidence type="ECO:0000256" key="5">
    <source>
        <dbReference type="ARBA" id="ARBA00023034"/>
    </source>
</evidence>
<dbReference type="HOGENOM" id="CLU_028824_2_0_1"/>
<evidence type="ECO:0000256" key="7">
    <source>
        <dbReference type="SAM" id="Phobius"/>
    </source>
</evidence>
<reference evidence="8 9" key="1">
    <citation type="submission" date="2014-04" db="EMBL/GenBank/DDBJ databases">
        <authorList>
            <consortium name="DOE Joint Genome Institute"/>
            <person name="Kuo A."/>
            <person name="Kohler A."/>
            <person name="Nagy L.G."/>
            <person name="Floudas D."/>
            <person name="Copeland A."/>
            <person name="Barry K.W."/>
            <person name="Cichocki N."/>
            <person name="Veneault-Fourrey C."/>
            <person name="LaButti K."/>
            <person name="Lindquist E.A."/>
            <person name="Lipzen A."/>
            <person name="Lundell T."/>
            <person name="Morin E."/>
            <person name="Murat C."/>
            <person name="Sun H."/>
            <person name="Tunlid A."/>
            <person name="Henrissat B."/>
            <person name="Grigoriev I.V."/>
            <person name="Hibbett D.S."/>
            <person name="Martin F."/>
            <person name="Nordberg H.P."/>
            <person name="Cantor M.N."/>
            <person name="Hua S.X."/>
        </authorList>
    </citation>
    <scope>NUCLEOTIDE SEQUENCE [LARGE SCALE GENOMIC DNA]</scope>
    <source>
        <strain evidence="8 9">Foug A</strain>
    </source>
</reference>
<dbReference type="PANTHER" id="PTHR16133:SF0">
    <property type="entry name" value="ZINC_IRON REGULATED TRANSPORTER-RELATED PROTEIN 102B, ISOFORM E"/>
    <property type="match status" value="1"/>
</dbReference>
<dbReference type="PANTHER" id="PTHR16133">
    <property type="entry name" value="SOLUTE CARRIER FAMILY 39 ZINC TRANSPORTER , MEMBER 9-RELATED"/>
    <property type="match status" value="1"/>
</dbReference>
<feature type="transmembrane region" description="Helical" evidence="7">
    <location>
        <begin position="78"/>
        <end position="96"/>
    </location>
</feature>